<protein>
    <recommendedName>
        <fullName evidence="5">P/Homo B domain-containing protein</fullName>
    </recommendedName>
</protein>
<dbReference type="InterPro" id="IPR002884">
    <property type="entry name" value="P_dom"/>
</dbReference>
<dbReference type="SUPFAM" id="SSF49785">
    <property type="entry name" value="Galactose-binding domain-like"/>
    <property type="match status" value="1"/>
</dbReference>
<comment type="caution">
    <text evidence="6">The sequence shown here is derived from an EMBL/GenBank/DDBJ whole genome shotgun (WGS) entry which is preliminary data.</text>
</comment>
<reference evidence="6 7" key="1">
    <citation type="submission" date="2019-12" db="EMBL/GenBank/DDBJ databases">
        <authorList>
            <person name="Xu J."/>
        </authorList>
    </citation>
    <scope>NUCLEOTIDE SEQUENCE [LARGE SCALE GENOMIC DNA]</scope>
    <source>
        <strain evidence="6 7">HX-5-24</strain>
    </source>
</reference>
<evidence type="ECO:0000256" key="4">
    <source>
        <dbReference type="SAM" id="SignalP"/>
    </source>
</evidence>
<dbReference type="PANTHER" id="PTHR39576:SF2">
    <property type="entry name" value="ATTACHING AND EFFACING PROTEIN HOMOLOG-RELATED"/>
    <property type="match status" value="1"/>
</dbReference>
<dbReference type="EMBL" id="WOXT01000004">
    <property type="protein sequence ID" value="MUV15321.1"/>
    <property type="molecule type" value="Genomic_DNA"/>
</dbReference>
<dbReference type="AlphaFoldDB" id="A0A7C9LI14"/>
<dbReference type="InterPro" id="IPR024519">
    <property type="entry name" value="IAT_beta"/>
</dbReference>
<dbReference type="Gene3D" id="2.40.160.160">
    <property type="entry name" value="Inverse autotransporter, beta-domain"/>
    <property type="match status" value="1"/>
</dbReference>
<organism evidence="6 7">
    <name type="scientific">Noviluteimonas gilva</name>
    <dbReference type="NCBI Taxonomy" id="2682097"/>
    <lineage>
        <taxon>Bacteria</taxon>
        <taxon>Pseudomonadati</taxon>
        <taxon>Pseudomonadota</taxon>
        <taxon>Gammaproteobacteria</taxon>
        <taxon>Lysobacterales</taxon>
        <taxon>Lysobacteraceae</taxon>
        <taxon>Noviluteimonas</taxon>
    </lineage>
</organism>
<dbReference type="InterPro" id="IPR038177">
    <property type="entry name" value="IAT_beta_sf"/>
</dbReference>
<evidence type="ECO:0000259" key="5">
    <source>
        <dbReference type="PROSITE" id="PS51829"/>
    </source>
</evidence>
<dbReference type="Gene3D" id="2.60.40.2700">
    <property type="match status" value="4"/>
</dbReference>
<name>A0A7C9LI14_9GAMM</name>
<dbReference type="InterPro" id="IPR056284">
    <property type="entry name" value="AIR9-like_A9"/>
</dbReference>
<keyword evidence="3" id="KW-0378">Hydrolase</keyword>
<proteinExistence type="inferred from homology"/>
<dbReference type="Gene3D" id="2.60.120.260">
    <property type="entry name" value="Galactose-binding domain-like"/>
    <property type="match status" value="1"/>
</dbReference>
<gene>
    <name evidence="6" type="ORF">GN331_14035</name>
</gene>
<accession>A0A7C9LI14</accession>
<dbReference type="RefSeq" id="WP_156642882.1">
    <property type="nucleotide sequence ID" value="NZ_WOXT01000004.1"/>
</dbReference>
<evidence type="ECO:0000256" key="1">
    <source>
        <dbReference type="ARBA" id="ARBA00010116"/>
    </source>
</evidence>
<feature type="chain" id="PRO_5028982967" description="P/Homo B domain-containing protein" evidence="4">
    <location>
        <begin position="33"/>
        <end position="981"/>
    </location>
</feature>
<evidence type="ECO:0000313" key="7">
    <source>
        <dbReference type="Proteomes" id="UP000479692"/>
    </source>
</evidence>
<keyword evidence="4" id="KW-0732">Signal</keyword>
<feature type="signal peptide" evidence="4">
    <location>
        <begin position="1"/>
        <end position="32"/>
    </location>
</feature>
<evidence type="ECO:0000256" key="3">
    <source>
        <dbReference type="ARBA" id="ARBA00022801"/>
    </source>
</evidence>
<keyword evidence="7" id="KW-1185">Reference proteome</keyword>
<evidence type="ECO:0000313" key="6">
    <source>
        <dbReference type="EMBL" id="MUV15321.1"/>
    </source>
</evidence>
<evidence type="ECO:0000256" key="2">
    <source>
        <dbReference type="ARBA" id="ARBA00022670"/>
    </source>
</evidence>
<dbReference type="Pfam" id="PF11924">
    <property type="entry name" value="IAT_beta"/>
    <property type="match status" value="1"/>
</dbReference>
<dbReference type="Pfam" id="PF23197">
    <property type="entry name" value="IG_AIR9"/>
    <property type="match status" value="2"/>
</dbReference>
<keyword evidence="2" id="KW-0645">Protease</keyword>
<sequence>MTRRTRTPKLHPLSRATAAVLIGLLIAPALPAKNPFAFDHTGQQDDTEVRSASADSVISQGANAALGEAVSFVGDNNLPFLGSLQGGITYDHASGLLRYDLSTVGKLYGNGTRHHWLGQIGAHNEGDRDTVNAGLIYRWISVDKAWLIGTNLFYDRDFDSGAQRASVGVEAATQQWRMFSNAYQGISNKWRDAPVDGDRWEERVANGYDLGAAWSPGVLPSLDFQLKASQWLGDAVDVFDSGNLHTDPLVWSAKIGYTPIPLISLAFEHERTGHEINHRIDMQFTYRFGQSLAQQLESSNVARRNDIAARALAPVERQHRIVMEKQLKAHPLVFVGGALVRMTLAADQTLAHGLIVTGGVGTPTLSLEGRDANRFRIVNSHLELAPEVSAQKSLAAPAQPVTEELHVTVVARDTRGGQARQAFEIVRELKQAPVEGQASVASALAMQGALNVGSVVTASYTFTDPDNDAEGATRVQWYRASDAAGTQRTIIANATTLSYTIAAADVGNYLVVDVTPVAATGTPAEGVTVSLVSASVVTDGVGETGKAPTMQAPTITGTVAVGQTLTGTPQGFNDEDGDGEGTHRYQWYRATDSAGTQRTAIDGATALQYVITSADVGMWLVFEVVPVSLVAPHDGVAVSTVTANAVAAQPVGQAPTMQPPTINGNVAIGETLTGVPNGFNDPDGDGEGTHRYRWYRATDAAGTQRTAIDGATALQFTITEADVGVWLVFEVIPVSLVEPFEGAAVSAVTSSAVAAPPIGHAPTMQPPTITGTVLIGETLTGMPQGFHDPDGDGEGAHLFQWYRATDAAGTMRTPIASATARSHLIQNDDRDFFLVLGITPVSATGAPSNGAEVFKATDSQVSGVSTYSNDTDVNILDNDIISPPPAESGVTVSGRVGNAPANVPVYVKIVHSYRGDLRVRLRSPVGTEFTLQPQTSDSTPNIDQTYTVDLSAEPMNGTWTLSVADGASGDVGYIDRWSISF</sequence>
<dbReference type="Proteomes" id="UP000479692">
    <property type="component" value="Unassembled WGS sequence"/>
</dbReference>
<dbReference type="PANTHER" id="PTHR39576">
    <property type="entry name" value="ATTACHING AND EFFACING PROTEIN HOMOLOG-RELATED-RELATED"/>
    <property type="match status" value="1"/>
</dbReference>
<dbReference type="InterPro" id="IPR051715">
    <property type="entry name" value="Intimin-Invasin_domain"/>
</dbReference>
<dbReference type="GO" id="GO:0006508">
    <property type="term" value="P:proteolysis"/>
    <property type="evidence" value="ECO:0007669"/>
    <property type="project" value="UniProtKB-KW"/>
</dbReference>
<dbReference type="PROSITE" id="PS51829">
    <property type="entry name" value="P_HOMO_B"/>
    <property type="match status" value="1"/>
</dbReference>
<dbReference type="Pfam" id="PF01483">
    <property type="entry name" value="P_proprotein"/>
    <property type="match status" value="1"/>
</dbReference>
<dbReference type="InterPro" id="IPR008979">
    <property type="entry name" value="Galactose-bd-like_sf"/>
</dbReference>
<dbReference type="GO" id="GO:0004252">
    <property type="term" value="F:serine-type endopeptidase activity"/>
    <property type="evidence" value="ECO:0007669"/>
    <property type="project" value="InterPro"/>
</dbReference>
<feature type="domain" description="P/Homo B" evidence="5">
    <location>
        <begin position="857"/>
        <end position="981"/>
    </location>
</feature>
<comment type="similarity">
    <text evidence="1">Belongs to the intimin/invasin family.</text>
</comment>
<dbReference type="GO" id="GO:0009279">
    <property type="term" value="C:cell outer membrane"/>
    <property type="evidence" value="ECO:0007669"/>
    <property type="project" value="TreeGrafter"/>
</dbReference>